<evidence type="ECO:0000313" key="7">
    <source>
        <dbReference type="EMBL" id="QPG76932.1"/>
    </source>
</evidence>
<dbReference type="GO" id="GO:0030892">
    <property type="term" value="C:mitotic cohesin complex"/>
    <property type="evidence" value="ECO:0007669"/>
    <property type="project" value="TreeGrafter"/>
</dbReference>
<evidence type="ECO:0000256" key="2">
    <source>
        <dbReference type="ARBA" id="ARBA00009870"/>
    </source>
</evidence>
<feature type="domain" description="Rad21/Rec8-like protein N-terminal" evidence="6">
    <location>
        <begin position="1"/>
        <end position="109"/>
    </location>
</feature>
<evidence type="ECO:0000256" key="3">
    <source>
        <dbReference type="ARBA" id="ARBA00023242"/>
    </source>
</evidence>
<dbReference type="InterPro" id="IPR023093">
    <property type="entry name" value="ScpA-like_C"/>
</dbReference>
<keyword evidence="3" id="KW-0539">Nucleus</keyword>
<dbReference type="PANTHER" id="PTHR12585:SF69">
    <property type="entry name" value="FI11703P"/>
    <property type="match status" value="1"/>
</dbReference>
<feature type="region of interest" description="Disordered" evidence="4">
    <location>
        <begin position="252"/>
        <end position="282"/>
    </location>
</feature>
<evidence type="ECO:0000259" key="6">
    <source>
        <dbReference type="Pfam" id="PF04825"/>
    </source>
</evidence>
<gene>
    <name evidence="7" type="ORF">FOA43_004326</name>
</gene>
<dbReference type="Gene3D" id="1.10.10.580">
    <property type="entry name" value="Structural maintenance of chromosome 1. Chain E"/>
    <property type="match status" value="1"/>
</dbReference>
<dbReference type="GO" id="GO:1990414">
    <property type="term" value="P:replication-born double-strand break repair via sister chromatid exchange"/>
    <property type="evidence" value="ECO:0007669"/>
    <property type="project" value="TreeGrafter"/>
</dbReference>
<proteinExistence type="inferred from homology"/>
<dbReference type="PANTHER" id="PTHR12585">
    <property type="entry name" value="SCC1 / RAD21 FAMILY MEMBER"/>
    <property type="match status" value="1"/>
</dbReference>
<organism evidence="7 8">
    <name type="scientific">Eeniella nana</name>
    <name type="common">Yeast</name>
    <name type="synonym">Brettanomyces nanus</name>
    <dbReference type="NCBI Taxonomy" id="13502"/>
    <lineage>
        <taxon>Eukaryota</taxon>
        <taxon>Fungi</taxon>
        <taxon>Dikarya</taxon>
        <taxon>Ascomycota</taxon>
        <taxon>Saccharomycotina</taxon>
        <taxon>Pichiomycetes</taxon>
        <taxon>Pichiales</taxon>
        <taxon>Pichiaceae</taxon>
        <taxon>Brettanomyces</taxon>
    </lineage>
</organism>
<evidence type="ECO:0000256" key="4">
    <source>
        <dbReference type="SAM" id="MobiDB-lite"/>
    </source>
</evidence>
<feature type="region of interest" description="Disordered" evidence="4">
    <location>
        <begin position="163"/>
        <end position="192"/>
    </location>
</feature>
<dbReference type="KEGG" id="bnn:FOA43_004326"/>
<dbReference type="InterPro" id="IPR039781">
    <property type="entry name" value="Rad21/Rec8-like"/>
</dbReference>
<evidence type="ECO:0000259" key="5">
    <source>
        <dbReference type="Pfam" id="PF04824"/>
    </source>
</evidence>
<dbReference type="GO" id="GO:0005634">
    <property type="term" value="C:nucleus"/>
    <property type="evidence" value="ECO:0007669"/>
    <property type="project" value="UniProtKB-SubCell"/>
</dbReference>
<comment type="subcellular location">
    <subcellularLocation>
        <location evidence="1">Nucleus</location>
    </subcellularLocation>
</comment>
<feature type="compositionally biased region" description="Acidic residues" evidence="4">
    <location>
        <begin position="183"/>
        <end position="192"/>
    </location>
</feature>
<evidence type="ECO:0000256" key="1">
    <source>
        <dbReference type="ARBA" id="ARBA00004123"/>
    </source>
</evidence>
<dbReference type="RefSeq" id="XP_038780497.1">
    <property type="nucleotide sequence ID" value="XM_038924569.1"/>
</dbReference>
<dbReference type="Pfam" id="PF04824">
    <property type="entry name" value="Rad21_Rec8"/>
    <property type="match status" value="1"/>
</dbReference>
<evidence type="ECO:0000313" key="8">
    <source>
        <dbReference type="Proteomes" id="UP000662931"/>
    </source>
</evidence>
<dbReference type="Proteomes" id="UP000662931">
    <property type="component" value="Chromosome 4"/>
</dbReference>
<dbReference type="GO" id="GO:0003682">
    <property type="term" value="F:chromatin binding"/>
    <property type="evidence" value="ECO:0007669"/>
    <property type="project" value="TreeGrafter"/>
</dbReference>
<dbReference type="OrthoDB" id="10071381at2759"/>
<protein>
    <submittedName>
        <fullName evidence="7">Uncharacterized protein</fullName>
    </submittedName>
</protein>
<feature type="domain" description="Rad21/Rec8-like protein C-terminal eukaryotic" evidence="5">
    <location>
        <begin position="500"/>
        <end position="540"/>
    </location>
</feature>
<dbReference type="InterPro" id="IPR006909">
    <property type="entry name" value="Rad21/Rec8_C_eu"/>
</dbReference>
<reference evidence="7" key="1">
    <citation type="submission" date="2020-10" db="EMBL/GenBank/DDBJ databases">
        <authorList>
            <person name="Roach M.J.R."/>
        </authorList>
    </citation>
    <scope>NUCLEOTIDE SEQUENCE</scope>
    <source>
        <strain evidence="7">CBS 1945</strain>
    </source>
</reference>
<dbReference type="AlphaFoldDB" id="A0A875SAZ1"/>
<dbReference type="Pfam" id="PF04825">
    <property type="entry name" value="Rad21_Rec8_N"/>
    <property type="match status" value="1"/>
</dbReference>
<dbReference type="SUPFAM" id="SSF46785">
    <property type="entry name" value="Winged helix' DNA-binding domain"/>
    <property type="match status" value="1"/>
</dbReference>
<accession>A0A875SAZ1</accession>
<comment type="similarity">
    <text evidence="2">Belongs to the rad21 family.</text>
</comment>
<dbReference type="GO" id="GO:0007064">
    <property type="term" value="P:mitotic sister chromatid cohesion"/>
    <property type="evidence" value="ECO:0007669"/>
    <property type="project" value="TreeGrafter"/>
</dbReference>
<dbReference type="InterPro" id="IPR036390">
    <property type="entry name" value="WH_DNA-bd_sf"/>
</dbReference>
<dbReference type="GeneID" id="62197726"/>
<keyword evidence="8" id="KW-1185">Reference proteome</keyword>
<feature type="region of interest" description="Disordered" evidence="4">
    <location>
        <begin position="320"/>
        <end position="343"/>
    </location>
</feature>
<name>A0A875SAZ1_EENNA</name>
<sequence length="549" mass="60875">MFYSEQLLSKDGPLAYAWLAANLEKKLTKQQLLNASITDSARAIEDSSRALEVSSSQRDTEPMALRLSGQLLYGIVRIYSRKAKYLYEDVSDILMKLKASFATSKSVILPLESTVIASVKNVTLADTVTEADLLYRQPLNFDEIFESQEKSGEPRISELAVDNEEETFPADESIEIPRRNEEHDDLDGENADFDLDLNFDIEGDDHEEVHQQQRGDTNEDTSIEVGRAADVANASAMDTLGDIELPDFQEPILDVDDGEDNANDRDEPTTPPDLISNSPVRGKKLPVYQKTDVVRTMRKRIIVDTITELSAQTLRTNQRKYLESEGTDSSVGAKRRISKRVSPEDVSSALAGNFITSFARGLHLDKKRRIEEPSEAVEPSGELPEVPEDHQNEDEFQTDFNDIDLAPQSPVLDITLDLGDEEPENAPSEDIQADVDLPGLSTENNQHKKIVEDDTSSEEKAAVHVAGRLREMLTTDGKAFDGVSVTFSDVIDADKVSEEPLAADLKSEASKMFFELLVLAGSDAVKLQQNRLFGEIAIEATDSLTMSFL</sequence>
<feature type="region of interest" description="Disordered" evidence="4">
    <location>
        <begin position="418"/>
        <end position="441"/>
    </location>
</feature>
<dbReference type="InterPro" id="IPR006910">
    <property type="entry name" value="Rad21_Rec8_N"/>
</dbReference>
<dbReference type="EMBL" id="CP064815">
    <property type="protein sequence ID" value="QPG76932.1"/>
    <property type="molecule type" value="Genomic_DNA"/>
</dbReference>
<feature type="compositionally biased region" description="Acidic residues" evidence="4">
    <location>
        <begin position="163"/>
        <end position="174"/>
    </location>
</feature>